<evidence type="ECO:0000313" key="1">
    <source>
        <dbReference type="EMBL" id="QCI80006.1"/>
    </source>
</evidence>
<dbReference type="AlphaFoldDB" id="A0A4D7CBQ4"/>
<accession>A0A4D7CBQ4</accession>
<sequence>MNSYAGPTIIAGQLTAGAVGALPAQSIAEIRDGGQLIVAANQSLRLLTGGTSARLRVEAGSELRVAGFGNGFDFIGTIAGGGQLRLVNDSTVPVPYFPRFAVADVVADGQTRLQLIEAGRYETQFRLSPGTQLTAASGSSVRALRGQGAWTWARTC</sequence>
<gene>
    <name evidence="1" type="ORF">E6W36_12305</name>
</gene>
<organism evidence="1 2">
    <name type="scientific">Hankyongella ginsenosidimutans</name>
    <dbReference type="NCBI Taxonomy" id="1763828"/>
    <lineage>
        <taxon>Bacteria</taxon>
        <taxon>Pseudomonadati</taxon>
        <taxon>Pseudomonadota</taxon>
        <taxon>Alphaproteobacteria</taxon>
        <taxon>Sphingomonadales</taxon>
        <taxon>Sphingomonadaceae</taxon>
        <taxon>Hankyongella</taxon>
    </lineage>
</organism>
<evidence type="ECO:0000313" key="2">
    <source>
        <dbReference type="Proteomes" id="UP000298714"/>
    </source>
</evidence>
<proteinExistence type="predicted"/>
<protein>
    <submittedName>
        <fullName evidence="1">Uncharacterized protein</fullName>
    </submittedName>
</protein>
<name>A0A4D7CBQ4_9SPHN</name>
<keyword evidence="2" id="KW-1185">Reference proteome</keyword>
<reference evidence="2" key="1">
    <citation type="submission" date="2019-04" db="EMBL/GenBank/DDBJ databases">
        <title>Complete genome sequence of Sphingomonas sp. W1-2-3.</title>
        <authorList>
            <person name="Im W.T."/>
        </authorList>
    </citation>
    <scope>NUCLEOTIDE SEQUENCE [LARGE SCALE GENOMIC DNA]</scope>
    <source>
        <strain evidence="2">W1-2-3</strain>
    </source>
</reference>
<dbReference type="KEGG" id="hgn:E6W36_12305"/>
<dbReference type="RefSeq" id="WP_222872865.1">
    <property type="nucleotide sequence ID" value="NZ_CP039704.1"/>
</dbReference>
<dbReference type="EMBL" id="CP039704">
    <property type="protein sequence ID" value="QCI80006.1"/>
    <property type="molecule type" value="Genomic_DNA"/>
</dbReference>
<dbReference type="Proteomes" id="UP000298714">
    <property type="component" value="Chromosome"/>
</dbReference>